<dbReference type="InterPro" id="IPR005789">
    <property type="entry name" value="Thr_deHydtase_catblc"/>
</dbReference>
<dbReference type="GO" id="GO:0006567">
    <property type="term" value="P:L-threonine catabolic process"/>
    <property type="evidence" value="ECO:0007669"/>
    <property type="project" value="InterPro"/>
</dbReference>
<dbReference type="AlphaFoldDB" id="A0A0S7BUN1"/>
<evidence type="ECO:0000256" key="3">
    <source>
        <dbReference type="ARBA" id="ARBA00022898"/>
    </source>
</evidence>
<keyword evidence="3" id="KW-0663">Pyridoxal phosphate</keyword>
<evidence type="ECO:0000313" key="7">
    <source>
        <dbReference type="EMBL" id="GAP44620.1"/>
    </source>
</evidence>
<keyword evidence="8" id="KW-1185">Reference proteome</keyword>
<dbReference type="SUPFAM" id="SSF53686">
    <property type="entry name" value="Tryptophan synthase beta subunit-like PLP-dependent enzymes"/>
    <property type="match status" value="1"/>
</dbReference>
<dbReference type="Gene3D" id="3.30.70.260">
    <property type="match status" value="1"/>
</dbReference>
<dbReference type="InterPro" id="IPR044561">
    <property type="entry name" value="ACT_ThrD-II-like"/>
</dbReference>
<dbReference type="RefSeq" id="WP_062044218.1">
    <property type="nucleotide sequence ID" value="NZ_DF968183.1"/>
</dbReference>
<name>A0A0S7BUN1_9BACT</name>
<dbReference type="InterPro" id="IPR002912">
    <property type="entry name" value="ACT_dom"/>
</dbReference>
<dbReference type="Pfam" id="PF00291">
    <property type="entry name" value="PALP"/>
    <property type="match status" value="1"/>
</dbReference>
<comment type="cofactor">
    <cofactor evidence="1">
        <name>pyridoxal 5'-phosphate</name>
        <dbReference type="ChEBI" id="CHEBI:597326"/>
    </cofactor>
</comment>
<dbReference type="Pfam" id="PF01842">
    <property type="entry name" value="ACT"/>
    <property type="match status" value="1"/>
</dbReference>
<evidence type="ECO:0000256" key="2">
    <source>
        <dbReference type="ARBA" id="ARBA00010869"/>
    </source>
</evidence>
<dbReference type="PATRIC" id="fig|1678841.3.peg.3140"/>
<dbReference type="Proteomes" id="UP000053091">
    <property type="component" value="Unassembled WGS sequence"/>
</dbReference>
<dbReference type="GO" id="GO:0003941">
    <property type="term" value="F:L-serine ammonia-lyase activity"/>
    <property type="evidence" value="ECO:0007669"/>
    <property type="project" value="UniProtKB-EC"/>
</dbReference>
<dbReference type="GO" id="GO:0009097">
    <property type="term" value="P:isoleucine biosynthetic process"/>
    <property type="evidence" value="ECO:0007669"/>
    <property type="project" value="TreeGrafter"/>
</dbReference>
<evidence type="ECO:0000256" key="4">
    <source>
        <dbReference type="ARBA" id="ARBA00023239"/>
    </source>
</evidence>
<dbReference type="Gene3D" id="3.40.50.1100">
    <property type="match status" value="2"/>
</dbReference>
<dbReference type="PANTHER" id="PTHR48078">
    <property type="entry name" value="THREONINE DEHYDRATASE, MITOCHONDRIAL-RELATED"/>
    <property type="match status" value="1"/>
</dbReference>
<evidence type="ECO:0000259" key="6">
    <source>
        <dbReference type="PROSITE" id="PS51671"/>
    </source>
</evidence>
<keyword evidence="4 7" id="KW-0456">Lyase</keyword>
<sequence length="411" mass="44101">MSVAVNQHPLPRFSDIINAQSTLSKVVKQTPLERSKSFSAMSGADVYLKLENFQTTGSFKVRGAYYKISNLTKEESAKGVLCASAGNHAQGVAYAATKLGVKSTVFMPVFAPPLKVIATRSYGAEVVLTGDTFDDAFNAALEFQKKTGATFVHPFNDPHIIAGQGTVGLEIFEQLREVDDVLVPIGGGGLIAGIAIALKQLNPGIRIIGVEADGAQSMKVSIEKGEPTALTSVNTIADGIAVKSPGNLTFEAASKLVDEFVVVNDAEMARTAYLLLQRAKILTEPSGVAAMAAILYQKTNVKGRKVVPIISGGNINMSILEQILDKGVMDEGLRARIQVLIPDQAGMLKSIISILEKMKANIHDIEHERSTTSVPVGYVQVTITFNLQDTTQLPTLLTELDKKGMQYQVLR</sequence>
<dbReference type="NCBIfam" id="TIGR01127">
    <property type="entry name" value="ilvA_1Cterm"/>
    <property type="match status" value="1"/>
</dbReference>
<dbReference type="EMBL" id="DF968183">
    <property type="protein sequence ID" value="GAP44620.1"/>
    <property type="molecule type" value="Genomic_DNA"/>
</dbReference>
<evidence type="ECO:0000256" key="1">
    <source>
        <dbReference type="ARBA" id="ARBA00001933"/>
    </source>
</evidence>
<dbReference type="GO" id="GO:0006565">
    <property type="term" value="P:L-serine catabolic process"/>
    <property type="evidence" value="ECO:0007669"/>
    <property type="project" value="TreeGrafter"/>
</dbReference>
<dbReference type="FunFam" id="3.40.50.1100:FF:000007">
    <property type="entry name" value="L-threonine dehydratase catabolic TdcB"/>
    <property type="match status" value="1"/>
</dbReference>
<comment type="catalytic activity">
    <reaction evidence="5">
        <text>L-serine = pyruvate + NH4(+)</text>
        <dbReference type="Rhea" id="RHEA:19169"/>
        <dbReference type="ChEBI" id="CHEBI:15361"/>
        <dbReference type="ChEBI" id="CHEBI:28938"/>
        <dbReference type="ChEBI" id="CHEBI:33384"/>
        <dbReference type="EC" id="4.3.1.17"/>
    </reaction>
</comment>
<dbReference type="InterPro" id="IPR036052">
    <property type="entry name" value="TrpB-like_PALP_sf"/>
</dbReference>
<dbReference type="PROSITE" id="PS51671">
    <property type="entry name" value="ACT"/>
    <property type="match status" value="1"/>
</dbReference>
<evidence type="ECO:0000256" key="5">
    <source>
        <dbReference type="ARBA" id="ARBA00049406"/>
    </source>
</evidence>
<dbReference type="CDD" id="cd04886">
    <property type="entry name" value="ACT_ThrD-II-like"/>
    <property type="match status" value="1"/>
</dbReference>
<dbReference type="OrthoDB" id="9811476at2"/>
<accession>A0A0S7BUN1</accession>
<comment type="similarity">
    <text evidence="2">Belongs to the serine/threonine dehydratase family.</text>
</comment>
<reference evidence="7" key="1">
    <citation type="journal article" date="2015" name="Genome Announc.">
        <title>Draft Genome Sequence of Bacteroidales Strain TBC1, a Novel Isolate from a Methanogenic Wastewater Treatment System.</title>
        <authorList>
            <person name="Tourlousse D.M."/>
            <person name="Matsuura N."/>
            <person name="Sun L."/>
            <person name="Toyonaga M."/>
            <person name="Kuroda K."/>
            <person name="Ohashi A."/>
            <person name="Cruz R."/>
            <person name="Yamaguchi T."/>
            <person name="Sekiguchi Y."/>
        </authorList>
    </citation>
    <scope>NUCLEOTIDE SEQUENCE [LARGE SCALE GENOMIC DNA]</scope>
    <source>
        <strain evidence="7">TBC1</strain>
    </source>
</reference>
<evidence type="ECO:0000313" key="8">
    <source>
        <dbReference type="Proteomes" id="UP000053091"/>
    </source>
</evidence>
<protein>
    <submittedName>
        <fullName evidence="7">Threonine ammonia-lyase</fullName>
    </submittedName>
</protein>
<dbReference type="InterPro" id="IPR001926">
    <property type="entry name" value="TrpB-like_PALP"/>
</dbReference>
<organism evidence="7">
    <name type="scientific">Lentimicrobium saccharophilum</name>
    <dbReference type="NCBI Taxonomy" id="1678841"/>
    <lineage>
        <taxon>Bacteria</taxon>
        <taxon>Pseudomonadati</taxon>
        <taxon>Bacteroidota</taxon>
        <taxon>Bacteroidia</taxon>
        <taxon>Bacteroidales</taxon>
        <taxon>Lentimicrobiaceae</taxon>
        <taxon>Lentimicrobium</taxon>
    </lineage>
</organism>
<dbReference type="GO" id="GO:0004794">
    <property type="term" value="F:threonine deaminase activity"/>
    <property type="evidence" value="ECO:0007669"/>
    <property type="project" value="InterPro"/>
</dbReference>
<dbReference type="STRING" id="1678841.TBC1_12430"/>
<gene>
    <name evidence="7" type="ORF">TBC1_12430</name>
</gene>
<dbReference type="InterPro" id="IPR050147">
    <property type="entry name" value="Ser/Thr_Dehydratase"/>
</dbReference>
<proteinExistence type="inferred from homology"/>
<dbReference type="PANTHER" id="PTHR48078:SF6">
    <property type="entry name" value="L-THREONINE DEHYDRATASE CATABOLIC TDCB"/>
    <property type="match status" value="1"/>
</dbReference>
<dbReference type="CDD" id="cd01562">
    <property type="entry name" value="Thr-dehyd"/>
    <property type="match status" value="1"/>
</dbReference>
<feature type="domain" description="ACT" evidence="6">
    <location>
        <begin position="336"/>
        <end position="411"/>
    </location>
</feature>